<sequence length="160" mass="17664">MVPTTPPAGSQLIPVTEPMVSVDTGHRTFTDARHYLIKQDDAHNPARQAERRLESQSRAAAIAGLGVAKHMDFFGMYKQNISWNFEPAKLASSEQVATTLFRTSSNFDVFDEDAIPATSQETFADASTASEETRPVTMQPQEKFLWILDTGPAAGWFRAS</sequence>
<dbReference type="Proteomes" id="UP000242814">
    <property type="component" value="Unassembled WGS sequence"/>
</dbReference>
<gene>
    <name evidence="1" type="ORF">ACO22_04468</name>
</gene>
<dbReference type="VEuPathDB" id="FungiDB:PABG_12371"/>
<accession>A0A1D2JD73</accession>
<comment type="caution">
    <text evidence="1">The sequence shown here is derived from an EMBL/GenBank/DDBJ whole genome shotgun (WGS) entry which is preliminary data.</text>
</comment>
<name>A0A1D2JD73_PARBR</name>
<protein>
    <submittedName>
        <fullName evidence="1">Uncharacterized protein</fullName>
    </submittedName>
</protein>
<organism evidence="1 2">
    <name type="scientific">Paracoccidioides brasiliensis</name>
    <dbReference type="NCBI Taxonomy" id="121759"/>
    <lineage>
        <taxon>Eukaryota</taxon>
        <taxon>Fungi</taxon>
        <taxon>Dikarya</taxon>
        <taxon>Ascomycota</taxon>
        <taxon>Pezizomycotina</taxon>
        <taxon>Eurotiomycetes</taxon>
        <taxon>Eurotiomycetidae</taxon>
        <taxon>Onygenales</taxon>
        <taxon>Ajellomycetaceae</taxon>
        <taxon>Paracoccidioides</taxon>
    </lineage>
</organism>
<evidence type="ECO:0000313" key="1">
    <source>
        <dbReference type="EMBL" id="ODH26726.1"/>
    </source>
</evidence>
<evidence type="ECO:0000313" key="2">
    <source>
        <dbReference type="Proteomes" id="UP000242814"/>
    </source>
</evidence>
<dbReference type="VEuPathDB" id="FungiDB:PADG_12394"/>
<reference evidence="1 2" key="1">
    <citation type="submission" date="2016-06" db="EMBL/GenBank/DDBJ databases">
        <authorList>
            <person name="Kjaerup R.B."/>
            <person name="Dalgaard T.S."/>
            <person name="Juul-Madsen H.R."/>
        </authorList>
    </citation>
    <scope>NUCLEOTIDE SEQUENCE [LARGE SCALE GENOMIC DNA]</scope>
    <source>
        <strain evidence="1 2">Pb300</strain>
    </source>
</reference>
<proteinExistence type="predicted"/>
<dbReference type="EMBL" id="LZYO01000177">
    <property type="protein sequence ID" value="ODH26726.1"/>
    <property type="molecule type" value="Genomic_DNA"/>
</dbReference>
<dbReference type="AlphaFoldDB" id="A0A1D2JD73"/>